<name>A0A0F9M167_9ZZZZ</name>
<organism evidence="1">
    <name type="scientific">marine sediment metagenome</name>
    <dbReference type="NCBI Taxonomy" id="412755"/>
    <lineage>
        <taxon>unclassified sequences</taxon>
        <taxon>metagenomes</taxon>
        <taxon>ecological metagenomes</taxon>
    </lineage>
</organism>
<protein>
    <submittedName>
        <fullName evidence="1">Uncharacterized protein</fullName>
    </submittedName>
</protein>
<dbReference type="AlphaFoldDB" id="A0A0F9M167"/>
<sequence length="103" mass="12413">MYLKHRMLEARDYFIERVNDPLVKGIVKLAGRYPEPTRENCLHPNSIILLDIQDEFFQHWDLENRTPLVKAVFRILIVKYEHCPAYRNMLDWLLKELPSMETI</sequence>
<evidence type="ECO:0000313" key="1">
    <source>
        <dbReference type="EMBL" id="KKN01170.1"/>
    </source>
</evidence>
<accession>A0A0F9M167</accession>
<gene>
    <name evidence="1" type="ORF">LCGC14_1130390</name>
</gene>
<reference evidence="1" key="1">
    <citation type="journal article" date="2015" name="Nature">
        <title>Complex archaea that bridge the gap between prokaryotes and eukaryotes.</title>
        <authorList>
            <person name="Spang A."/>
            <person name="Saw J.H."/>
            <person name="Jorgensen S.L."/>
            <person name="Zaremba-Niedzwiedzka K."/>
            <person name="Martijn J."/>
            <person name="Lind A.E."/>
            <person name="van Eijk R."/>
            <person name="Schleper C."/>
            <person name="Guy L."/>
            <person name="Ettema T.J."/>
        </authorList>
    </citation>
    <scope>NUCLEOTIDE SEQUENCE</scope>
</reference>
<dbReference type="EMBL" id="LAZR01005290">
    <property type="protein sequence ID" value="KKN01170.1"/>
    <property type="molecule type" value="Genomic_DNA"/>
</dbReference>
<comment type="caution">
    <text evidence="1">The sequence shown here is derived from an EMBL/GenBank/DDBJ whole genome shotgun (WGS) entry which is preliminary data.</text>
</comment>
<proteinExistence type="predicted"/>